<dbReference type="Pfam" id="PF00441">
    <property type="entry name" value="Acyl-CoA_dh_1"/>
    <property type="match status" value="1"/>
</dbReference>
<dbReference type="AlphaFoldDB" id="A0A8J3MDM9"/>
<dbReference type="GO" id="GO:0003995">
    <property type="term" value="F:acyl-CoA dehydrogenase activity"/>
    <property type="evidence" value="ECO:0007669"/>
    <property type="project" value="TreeGrafter"/>
</dbReference>
<dbReference type="Pfam" id="PF02770">
    <property type="entry name" value="Acyl-CoA_dh_M"/>
    <property type="match status" value="1"/>
</dbReference>
<dbReference type="CDD" id="cd00567">
    <property type="entry name" value="ACAD"/>
    <property type="match status" value="1"/>
</dbReference>
<dbReference type="Gene3D" id="1.20.140.10">
    <property type="entry name" value="Butyryl-CoA Dehydrogenase, subunit A, domain 3"/>
    <property type="match status" value="1"/>
</dbReference>
<comment type="cofactor">
    <cofactor evidence="1 6">
        <name>FAD</name>
        <dbReference type="ChEBI" id="CHEBI:57692"/>
    </cofactor>
</comment>
<reference evidence="10" key="2">
    <citation type="submission" date="2020-09" db="EMBL/GenBank/DDBJ databases">
        <authorList>
            <person name="Sun Q."/>
            <person name="Zhou Y."/>
        </authorList>
    </citation>
    <scope>NUCLEOTIDE SEQUENCE</scope>
    <source>
        <strain evidence="10">CGMCC 1.7081</strain>
    </source>
</reference>
<keyword evidence="11" id="KW-1185">Reference proteome</keyword>
<evidence type="ECO:0000259" key="8">
    <source>
        <dbReference type="Pfam" id="PF02770"/>
    </source>
</evidence>
<dbReference type="SUPFAM" id="SSF56645">
    <property type="entry name" value="Acyl-CoA dehydrogenase NM domain-like"/>
    <property type="match status" value="1"/>
</dbReference>
<dbReference type="InterPro" id="IPR037069">
    <property type="entry name" value="AcylCoA_DH/ox_N_sf"/>
</dbReference>
<dbReference type="Gene3D" id="1.10.540.10">
    <property type="entry name" value="Acyl-CoA dehydrogenase/oxidase, N-terminal domain"/>
    <property type="match status" value="1"/>
</dbReference>
<dbReference type="Proteomes" id="UP000611500">
    <property type="component" value="Unassembled WGS sequence"/>
</dbReference>
<keyword evidence="3 6" id="KW-0285">Flavoprotein</keyword>
<dbReference type="InterPro" id="IPR046373">
    <property type="entry name" value="Acyl-CoA_Oxase/DH_mid-dom_sf"/>
</dbReference>
<feature type="domain" description="Acyl-CoA dehydrogenase/oxidase C-terminal" evidence="7">
    <location>
        <begin position="237"/>
        <end position="369"/>
    </location>
</feature>
<accession>A0A8J3MDM9</accession>
<evidence type="ECO:0000313" key="11">
    <source>
        <dbReference type="Proteomes" id="UP000611500"/>
    </source>
</evidence>
<reference evidence="10" key="1">
    <citation type="journal article" date="2014" name="Int. J. Syst. Evol. Microbiol.">
        <title>Complete genome sequence of Corynebacterium casei LMG S-19264T (=DSM 44701T), isolated from a smear-ripened cheese.</title>
        <authorList>
            <consortium name="US DOE Joint Genome Institute (JGI-PGF)"/>
            <person name="Walter F."/>
            <person name="Albersmeier A."/>
            <person name="Kalinowski J."/>
            <person name="Ruckert C."/>
        </authorList>
    </citation>
    <scope>NUCLEOTIDE SEQUENCE</scope>
    <source>
        <strain evidence="10">CGMCC 1.7081</strain>
    </source>
</reference>
<feature type="domain" description="Acyl-CoA oxidase/dehydrogenase middle" evidence="8">
    <location>
        <begin position="121"/>
        <end position="199"/>
    </location>
</feature>
<evidence type="ECO:0000256" key="5">
    <source>
        <dbReference type="ARBA" id="ARBA00023002"/>
    </source>
</evidence>
<keyword evidence="4 6" id="KW-0274">FAD</keyword>
<dbReference type="InterPro" id="IPR006091">
    <property type="entry name" value="Acyl-CoA_Oxase/DH_mid-dom"/>
</dbReference>
<sequence length="378" mass="39876">MDFNLTEERQMLQDTLRRYLSDKYTTAARNKILDSDEGMSADIWAGLAELGVIGALFSEAEGGFGGAGFDITTVFEELGRAGVVEPMLETAVLGGRLLSALGDDSQTALIEEVIGGSLHLAFAHGEPTSRYDLNRVATTAKTDGGDIVLTGRKAVVANAEAAGYLIVSARESGAVDDEAGISLFLVPAGTSGVTLRGYPLFAGGRAAEVTLDEVRLPASARLGAAGEAFAAIADAVAAANVALSAEALGAMVTATELTRGYLMTRQQFGRPIGTFQALQHRFSDLLIELEQARSAVINAAGHLADPLAERDRQIAAARNLIGRAGRLVAEEAIQMHGGIAMTQEYELAHIAKRIVMTDHRFGDTDYHLERFIALSAAA</sequence>
<evidence type="ECO:0000256" key="4">
    <source>
        <dbReference type="ARBA" id="ARBA00022827"/>
    </source>
</evidence>
<protein>
    <submittedName>
        <fullName evidence="10">Acyl-CoA dehydrogenase</fullName>
    </submittedName>
</protein>
<dbReference type="InterPro" id="IPR013786">
    <property type="entry name" value="AcylCoA_DH/ox_N"/>
</dbReference>
<organism evidence="10 11">
    <name type="scientific">Pseudodonghicola xiamenensis</name>
    <dbReference type="NCBI Taxonomy" id="337702"/>
    <lineage>
        <taxon>Bacteria</taxon>
        <taxon>Pseudomonadati</taxon>
        <taxon>Pseudomonadota</taxon>
        <taxon>Alphaproteobacteria</taxon>
        <taxon>Rhodobacterales</taxon>
        <taxon>Paracoccaceae</taxon>
        <taxon>Pseudodonghicola</taxon>
    </lineage>
</organism>
<dbReference type="InterPro" id="IPR009100">
    <property type="entry name" value="AcylCoA_DH/oxidase_NM_dom_sf"/>
</dbReference>
<dbReference type="Pfam" id="PF02771">
    <property type="entry name" value="Acyl-CoA_dh_N"/>
    <property type="match status" value="1"/>
</dbReference>
<feature type="domain" description="Acyl-CoA dehydrogenase/oxidase N-terminal" evidence="9">
    <location>
        <begin position="6"/>
        <end position="107"/>
    </location>
</feature>
<keyword evidence="5 6" id="KW-0560">Oxidoreductase</keyword>
<dbReference type="InterPro" id="IPR036250">
    <property type="entry name" value="AcylCo_DH-like_C"/>
</dbReference>
<dbReference type="SUPFAM" id="SSF47203">
    <property type="entry name" value="Acyl-CoA dehydrogenase C-terminal domain-like"/>
    <property type="match status" value="1"/>
</dbReference>
<evidence type="ECO:0000259" key="7">
    <source>
        <dbReference type="Pfam" id="PF00441"/>
    </source>
</evidence>
<gene>
    <name evidence="10" type="ORF">GCM10010961_24520</name>
</gene>
<dbReference type="PANTHER" id="PTHR43884">
    <property type="entry name" value="ACYL-COA DEHYDROGENASE"/>
    <property type="match status" value="1"/>
</dbReference>
<dbReference type="EMBL" id="BNAP01000009">
    <property type="protein sequence ID" value="GHG92471.1"/>
    <property type="molecule type" value="Genomic_DNA"/>
</dbReference>
<dbReference type="PANTHER" id="PTHR43884:SF20">
    <property type="entry name" value="ACYL-COA DEHYDROGENASE FADE28"/>
    <property type="match status" value="1"/>
</dbReference>
<evidence type="ECO:0000259" key="9">
    <source>
        <dbReference type="Pfam" id="PF02771"/>
    </source>
</evidence>
<comment type="caution">
    <text evidence="10">The sequence shown here is derived from an EMBL/GenBank/DDBJ whole genome shotgun (WGS) entry which is preliminary data.</text>
</comment>
<dbReference type="Gene3D" id="2.40.110.10">
    <property type="entry name" value="Butyryl-CoA Dehydrogenase, subunit A, domain 2"/>
    <property type="match status" value="1"/>
</dbReference>
<evidence type="ECO:0000313" key="10">
    <source>
        <dbReference type="EMBL" id="GHG92471.1"/>
    </source>
</evidence>
<evidence type="ECO:0000256" key="1">
    <source>
        <dbReference type="ARBA" id="ARBA00001974"/>
    </source>
</evidence>
<evidence type="ECO:0000256" key="2">
    <source>
        <dbReference type="ARBA" id="ARBA00009347"/>
    </source>
</evidence>
<dbReference type="GO" id="GO:0050660">
    <property type="term" value="F:flavin adenine dinucleotide binding"/>
    <property type="evidence" value="ECO:0007669"/>
    <property type="project" value="InterPro"/>
</dbReference>
<dbReference type="InterPro" id="IPR009075">
    <property type="entry name" value="AcylCo_DH/oxidase_C"/>
</dbReference>
<proteinExistence type="inferred from homology"/>
<dbReference type="RefSeq" id="WP_028093798.1">
    <property type="nucleotide sequence ID" value="NZ_BNAP01000009.1"/>
</dbReference>
<name>A0A8J3MDM9_9RHOB</name>
<evidence type="ECO:0000256" key="6">
    <source>
        <dbReference type="RuleBase" id="RU362125"/>
    </source>
</evidence>
<comment type="similarity">
    <text evidence="2 6">Belongs to the acyl-CoA dehydrogenase family.</text>
</comment>
<evidence type="ECO:0000256" key="3">
    <source>
        <dbReference type="ARBA" id="ARBA00022630"/>
    </source>
</evidence>